<dbReference type="InterPro" id="IPR006665">
    <property type="entry name" value="OmpA-like"/>
</dbReference>
<protein>
    <submittedName>
        <fullName evidence="4">Outer membrane protein OmpA and related peptidoglycan-associated (Lipo)proteins (OmpA) (PDB:1OAP)</fullName>
    </submittedName>
</protein>
<proteinExistence type="predicted"/>
<feature type="compositionally biased region" description="Polar residues" evidence="1">
    <location>
        <begin position="84"/>
        <end position="97"/>
    </location>
</feature>
<comment type="caution">
    <text evidence="4">The sequence shown here is derived from an EMBL/GenBank/DDBJ whole genome shotgun (WGS) entry which is preliminary data.</text>
</comment>
<evidence type="ECO:0000313" key="5">
    <source>
        <dbReference type="Proteomes" id="UP001154272"/>
    </source>
</evidence>
<dbReference type="Pfam" id="PF00691">
    <property type="entry name" value="OmpA"/>
    <property type="match status" value="1"/>
</dbReference>
<feature type="region of interest" description="Disordered" evidence="1">
    <location>
        <begin position="45"/>
        <end position="102"/>
    </location>
</feature>
<evidence type="ECO:0000259" key="3">
    <source>
        <dbReference type="Pfam" id="PF00691"/>
    </source>
</evidence>
<dbReference type="SUPFAM" id="SSF103088">
    <property type="entry name" value="OmpA-like"/>
    <property type="match status" value="1"/>
</dbReference>
<evidence type="ECO:0000256" key="1">
    <source>
        <dbReference type="SAM" id="MobiDB-lite"/>
    </source>
</evidence>
<dbReference type="Proteomes" id="UP001154272">
    <property type="component" value="Unassembled WGS sequence"/>
</dbReference>
<dbReference type="InterPro" id="IPR036737">
    <property type="entry name" value="OmpA-like_sf"/>
</dbReference>
<feature type="signal peptide" evidence="2">
    <location>
        <begin position="1"/>
        <end position="36"/>
    </location>
</feature>
<gene>
    <name evidence="4" type="ORF">R83534S58_LOCUS1229</name>
</gene>
<keyword evidence="2" id="KW-0732">Signal</keyword>
<dbReference type="RefSeq" id="WP_282023788.1">
    <property type="nucleotide sequence ID" value="NZ_CAMXCH010000002.1"/>
</dbReference>
<name>A0ABN8WB70_9PROT</name>
<feature type="compositionally biased region" description="Basic residues" evidence="1">
    <location>
        <begin position="52"/>
        <end position="74"/>
    </location>
</feature>
<evidence type="ECO:0000256" key="2">
    <source>
        <dbReference type="SAM" id="SignalP"/>
    </source>
</evidence>
<evidence type="ECO:0000313" key="4">
    <source>
        <dbReference type="EMBL" id="CAI3942731.1"/>
    </source>
</evidence>
<keyword evidence="5" id="KW-1185">Reference proteome</keyword>
<dbReference type="EMBL" id="CAMXCH010000002">
    <property type="protein sequence ID" value="CAI3942731.1"/>
    <property type="molecule type" value="Genomic_DNA"/>
</dbReference>
<feature type="chain" id="PRO_5047436622" evidence="2">
    <location>
        <begin position="37"/>
        <end position="262"/>
    </location>
</feature>
<accession>A0ABN8WB70</accession>
<feature type="domain" description="OmpA-like" evidence="3">
    <location>
        <begin position="154"/>
        <end position="241"/>
    </location>
</feature>
<reference evidence="4" key="1">
    <citation type="submission" date="2022-10" db="EMBL/GenBank/DDBJ databases">
        <authorList>
            <person name="Botero Cardona J."/>
        </authorList>
    </citation>
    <scope>NUCLEOTIDE SEQUENCE</scope>
    <source>
        <strain evidence="4">R-83534</strain>
    </source>
</reference>
<sequence>MNFPLSPFSIVKKRSQLFLTAACSAFIMLSSSVAMAQVNVNQSALNNLGDGHKKKSKEASKTHKKEKQTAKKKQKKEDTHKKVTATQNTKPQESTNKPPAVLPTIPPAPPPVPVFKDANIVVPLHPPAPPPMPQIIKEAKGEVRATNKHTLIIFDENSINLNESMLKAVMDFANTLKQHPNATIFLNAYSHGNADDLSTPRRTALNRGLAIRAVLINQGIPSTRIYLLAKGIPETQVHDLSPDHVEMIRSDLADKPKATPNK</sequence>
<organism evidence="4 5">
    <name type="scientific">Commensalibacter papalotli</name>
    <name type="common">ex Botero et al. 2024</name>
    <dbReference type="NCBI Taxonomy" id="2972766"/>
    <lineage>
        <taxon>Bacteria</taxon>
        <taxon>Pseudomonadati</taxon>
        <taxon>Pseudomonadota</taxon>
        <taxon>Alphaproteobacteria</taxon>
        <taxon>Acetobacterales</taxon>
        <taxon>Acetobacteraceae</taxon>
    </lineage>
</organism>
<dbReference type="Gene3D" id="3.30.1330.60">
    <property type="entry name" value="OmpA-like domain"/>
    <property type="match status" value="1"/>
</dbReference>